<evidence type="ECO:0000313" key="4">
    <source>
        <dbReference type="EMBL" id="SLM34312.1"/>
    </source>
</evidence>
<name>A0A1W5CU45_9LECA</name>
<organism evidence="4 5">
    <name type="scientific">Lasallia pustulata</name>
    <dbReference type="NCBI Taxonomy" id="136370"/>
    <lineage>
        <taxon>Eukaryota</taxon>
        <taxon>Fungi</taxon>
        <taxon>Dikarya</taxon>
        <taxon>Ascomycota</taxon>
        <taxon>Pezizomycotina</taxon>
        <taxon>Lecanoromycetes</taxon>
        <taxon>OSLEUM clade</taxon>
        <taxon>Umbilicariomycetidae</taxon>
        <taxon>Umbilicariales</taxon>
        <taxon>Umbilicariaceae</taxon>
        <taxon>Lasallia</taxon>
    </lineage>
</organism>
<dbReference type="Pfam" id="PF01764">
    <property type="entry name" value="Lipase_3"/>
    <property type="match status" value="1"/>
</dbReference>
<dbReference type="InterPro" id="IPR029058">
    <property type="entry name" value="AB_hydrolase_fold"/>
</dbReference>
<dbReference type="CDD" id="cd00519">
    <property type="entry name" value="Lipase_3"/>
    <property type="match status" value="1"/>
</dbReference>
<dbReference type="PANTHER" id="PTHR46640">
    <property type="entry name" value="TRIACYLGLYCEROL LIPASE, PUTATIVE (AFU_ORTHOLOGUE AFUA_6G06510)-RELATED"/>
    <property type="match status" value="1"/>
</dbReference>
<dbReference type="EMBL" id="FWEW01000274">
    <property type="protein sequence ID" value="SLM34312.1"/>
    <property type="molecule type" value="Genomic_DNA"/>
</dbReference>
<dbReference type="InterPro" id="IPR051299">
    <property type="entry name" value="AB_hydrolase_lip/est"/>
</dbReference>
<sequence>MPKNSRMPKKSKHVGISKELLAKFKLYSEYAAAAYCIDNNNSPETRVTCPCNNCKLVEAANATTISEFENTIKTDDTGFIAIDKLHKVIVLAFRGSRSKKNWFADLDITRRNTDLCHGCRVHEGFWKSWTEAAPVVIPKIQEAVVKYPDYGVVVTGHSLGAAVATLAAAGIRKLDRHLADKTELYTFGSPRVGDETTAEFLTRQSNKSYRVTAVNDFIPRLPGKILHYKHMSPEYWIDKNPDNPSTADIVVVTGTYNTDGNSGRHGISHKAHGHYLGPIVKCDSSTKAKFSKAGHKRDVSRGLNRVGGVALNLLAPYINASMLTVQDSTLGRSITFPPGSVADVALEAVHGPDAGQDASTTVFFGADD</sequence>
<proteinExistence type="predicted"/>
<dbReference type="SUPFAM" id="SSF53474">
    <property type="entry name" value="alpha/beta-Hydrolases"/>
    <property type="match status" value="1"/>
</dbReference>
<keyword evidence="5" id="KW-1185">Reference proteome</keyword>
<evidence type="ECO:0000256" key="1">
    <source>
        <dbReference type="ARBA" id="ARBA00022729"/>
    </source>
</evidence>
<dbReference type="GO" id="GO:0006629">
    <property type="term" value="P:lipid metabolic process"/>
    <property type="evidence" value="ECO:0007669"/>
    <property type="project" value="InterPro"/>
</dbReference>
<dbReference type="Gene3D" id="3.40.50.1820">
    <property type="entry name" value="alpha/beta hydrolase"/>
    <property type="match status" value="1"/>
</dbReference>
<keyword evidence="1" id="KW-0732">Signal</keyword>
<keyword evidence="2" id="KW-0378">Hydrolase</keyword>
<dbReference type="AlphaFoldDB" id="A0A1W5CU45"/>
<dbReference type="PANTHER" id="PTHR46640:SF1">
    <property type="entry name" value="FUNGAL LIPASE-LIKE DOMAIN-CONTAINING PROTEIN-RELATED"/>
    <property type="match status" value="1"/>
</dbReference>
<dbReference type="InterPro" id="IPR002921">
    <property type="entry name" value="Fungal_lipase-type"/>
</dbReference>
<evidence type="ECO:0000259" key="3">
    <source>
        <dbReference type="Pfam" id="PF01764"/>
    </source>
</evidence>
<feature type="domain" description="Fungal lipase-type" evidence="3">
    <location>
        <begin position="90"/>
        <end position="223"/>
    </location>
</feature>
<reference evidence="5" key="1">
    <citation type="submission" date="2017-03" db="EMBL/GenBank/DDBJ databases">
        <authorList>
            <person name="Sharma R."/>
            <person name="Thines M."/>
        </authorList>
    </citation>
    <scope>NUCLEOTIDE SEQUENCE [LARGE SCALE GENOMIC DNA]</scope>
</reference>
<evidence type="ECO:0000256" key="2">
    <source>
        <dbReference type="ARBA" id="ARBA00022801"/>
    </source>
</evidence>
<protein>
    <submittedName>
        <fullName evidence="4">Lipase</fullName>
    </submittedName>
</protein>
<accession>A0A1W5CU45</accession>
<dbReference type="Proteomes" id="UP000192927">
    <property type="component" value="Unassembled WGS sequence"/>
</dbReference>
<evidence type="ECO:0000313" key="5">
    <source>
        <dbReference type="Proteomes" id="UP000192927"/>
    </source>
</evidence>
<dbReference type="GO" id="GO:0016787">
    <property type="term" value="F:hydrolase activity"/>
    <property type="evidence" value="ECO:0007669"/>
    <property type="project" value="UniProtKB-KW"/>
</dbReference>